<keyword evidence="1" id="KW-0812">Transmembrane</keyword>
<dbReference type="OrthoDB" id="322576at2759"/>
<gene>
    <name evidence="2" type="ORF">SteCoe_16271</name>
</gene>
<evidence type="ECO:0000313" key="2">
    <source>
        <dbReference type="EMBL" id="OMJ82937.1"/>
    </source>
</evidence>
<feature type="transmembrane region" description="Helical" evidence="1">
    <location>
        <begin position="5"/>
        <end position="21"/>
    </location>
</feature>
<dbReference type="Proteomes" id="UP000187209">
    <property type="component" value="Unassembled WGS sequence"/>
</dbReference>
<reference evidence="2 3" key="1">
    <citation type="submission" date="2016-11" db="EMBL/GenBank/DDBJ databases">
        <title>The macronuclear genome of Stentor coeruleus: a giant cell with tiny introns.</title>
        <authorList>
            <person name="Slabodnick M."/>
            <person name="Ruby J.G."/>
            <person name="Reiff S.B."/>
            <person name="Swart E.C."/>
            <person name="Gosai S."/>
            <person name="Prabakaran S."/>
            <person name="Witkowska E."/>
            <person name="Larue G.E."/>
            <person name="Fisher S."/>
            <person name="Freeman R.M."/>
            <person name="Gunawardena J."/>
            <person name="Chu W."/>
            <person name="Stover N.A."/>
            <person name="Gregory B.D."/>
            <person name="Nowacki M."/>
            <person name="Derisi J."/>
            <person name="Roy S.W."/>
            <person name="Marshall W.F."/>
            <person name="Sood P."/>
        </authorList>
    </citation>
    <scope>NUCLEOTIDE SEQUENCE [LARGE SCALE GENOMIC DNA]</scope>
    <source>
        <strain evidence="2">WM001</strain>
    </source>
</reference>
<keyword evidence="3" id="KW-1185">Reference proteome</keyword>
<evidence type="ECO:0000313" key="3">
    <source>
        <dbReference type="Proteomes" id="UP000187209"/>
    </source>
</evidence>
<protein>
    <submittedName>
        <fullName evidence="2">Uncharacterized protein</fullName>
    </submittedName>
</protein>
<feature type="transmembrane region" description="Helical" evidence="1">
    <location>
        <begin position="106"/>
        <end position="125"/>
    </location>
</feature>
<dbReference type="AlphaFoldDB" id="A0A1R2C1S5"/>
<feature type="transmembrane region" description="Helical" evidence="1">
    <location>
        <begin position="137"/>
        <end position="158"/>
    </location>
</feature>
<keyword evidence="1" id="KW-0472">Membrane</keyword>
<name>A0A1R2C1S5_9CILI</name>
<proteinExistence type="predicted"/>
<evidence type="ECO:0000256" key="1">
    <source>
        <dbReference type="SAM" id="Phobius"/>
    </source>
</evidence>
<feature type="transmembrane region" description="Helical" evidence="1">
    <location>
        <begin position="41"/>
        <end position="60"/>
    </location>
</feature>
<accession>A0A1R2C1S5</accession>
<comment type="caution">
    <text evidence="2">The sequence shown here is derived from an EMBL/GenBank/DDBJ whole genome shotgun (WGS) entry which is preliminary data.</text>
</comment>
<sequence length="219" mass="25539">MSKIWYLSIQGVFGGLWYIMSKKCEEMGKNQVLWKLTSLEWVSTYITFTYFFLALLASVWPNIIKQKLRVSLYLLTVSLLASSLLVSFILTFIKNPEEIEDITMDLPMIFCTMMTKGGILILALVEIKNIKNFDYPSWTILIIFDTYLIGWYCFVQFMCKKATGSYSYFFLNDLNNEQLIFVGVIVICFILFIKYIIISISPPPKIPKQQVKEKKTKKQ</sequence>
<dbReference type="EMBL" id="MPUH01000322">
    <property type="protein sequence ID" value="OMJ82937.1"/>
    <property type="molecule type" value="Genomic_DNA"/>
</dbReference>
<feature type="transmembrane region" description="Helical" evidence="1">
    <location>
        <begin position="72"/>
        <end position="94"/>
    </location>
</feature>
<feature type="transmembrane region" description="Helical" evidence="1">
    <location>
        <begin position="178"/>
        <end position="198"/>
    </location>
</feature>
<keyword evidence="1" id="KW-1133">Transmembrane helix</keyword>
<organism evidence="2 3">
    <name type="scientific">Stentor coeruleus</name>
    <dbReference type="NCBI Taxonomy" id="5963"/>
    <lineage>
        <taxon>Eukaryota</taxon>
        <taxon>Sar</taxon>
        <taxon>Alveolata</taxon>
        <taxon>Ciliophora</taxon>
        <taxon>Postciliodesmatophora</taxon>
        <taxon>Heterotrichea</taxon>
        <taxon>Heterotrichida</taxon>
        <taxon>Stentoridae</taxon>
        <taxon>Stentor</taxon>
    </lineage>
</organism>